<dbReference type="AlphaFoldDB" id="A0AAV1EGE2"/>
<dbReference type="InterPro" id="IPR014025">
    <property type="entry name" value="Glutaredoxin_subgr"/>
</dbReference>
<dbReference type="InterPro" id="IPR036249">
    <property type="entry name" value="Thioredoxin-like_sf"/>
</dbReference>
<evidence type="ECO:0000313" key="6">
    <source>
        <dbReference type="EMBL" id="CAI9118744.1"/>
    </source>
</evidence>
<keyword evidence="3" id="KW-0963">Cytoplasm</keyword>
<dbReference type="InterPro" id="IPR002109">
    <property type="entry name" value="Glutaredoxin"/>
</dbReference>
<dbReference type="EMBL" id="OX459126">
    <property type="protein sequence ID" value="CAI9118744.1"/>
    <property type="molecule type" value="Genomic_DNA"/>
</dbReference>
<reference evidence="6" key="1">
    <citation type="submission" date="2023-03" db="EMBL/GenBank/DDBJ databases">
        <authorList>
            <person name="Julca I."/>
        </authorList>
    </citation>
    <scope>NUCLEOTIDE SEQUENCE</scope>
</reference>
<organism evidence="6 7">
    <name type="scientific">Oldenlandia corymbosa var. corymbosa</name>
    <dbReference type="NCBI Taxonomy" id="529605"/>
    <lineage>
        <taxon>Eukaryota</taxon>
        <taxon>Viridiplantae</taxon>
        <taxon>Streptophyta</taxon>
        <taxon>Embryophyta</taxon>
        <taxon>Tracheophyta</taxon>
        <taxon>Spermatophyta</taxon>
        <taxon>Magnoliopsida</taxon>
        <taxon>eudicotyledons</taxon>
        <taxon>Gunneridae</taxon>
        <taxon>Pentapetalae</taxon>
        <taxon>asterids</taxon>
        <taxon>lamiids</taxon>
        <taxon>Gentianales</taxon>
        <taxon>Rubiaceae</taxon>
        <taxon>Rubioideae</taxon>
        <taxon>Spermacoceae</taxon>
        <taxon>Hedyotis-Oldenlandia complex</taxon>
        <taxon>Oldenlandia</taxon>
    </lineage>
</organism>
<comment type="similarity">
    <text evidence="2">Belongs to the glutaredoxin family. CC-type subfamily.</text>
</comment>
<evidence type="ECO:0000256" key="4">
    <source>
        <dbReference type="ARBA" id="ARBA00023284"/>
    </source>
</evidence>
<dbReference type="SUPFAM" id="SSF52833">
    <property type="entry name" value="Thioredoxin-like"/>
    <property type="match status" value="1"/>
</dbReference>
<dbReference type="PRINTS" id="PR00160">
    <property type="entry name" value="GLUTAREDOXIN"/>
</dbReference>
<evidence type="ECO:0000313" key="7">
    <source>
        <dbReference type="Proteomes" id="UP001161247"/>
    </source>
</evidence>
<comment type="subcellular location">
    <subcellularLocation>
        <location evidence="1">Cytoplasm</location>
    </subcellularLocation>
</comment>
<dbReference type="PANTHER" id="PTHR10168">
    <property type="entry name" value="GLUTAREDOXIN"/>
    <property type="match status" value="1"/>
</dbReference>
<feature type="domain" description="Glutaredoxin" evidence="5">
    <location>
        <begin position="14"/>
        <end position="76"/>
    </location>
</feature>
<sequence length="103" mass="11299">MERVSNMVSERPLVIFSRSNCGICHSVKSLIGGFGVHPTVYELDEISRGQEIEQTLARRLGNNPAVPAIFINGELVGGANEIMSLHLRGMLRPMLIRAGALWV</sequence>
<keyword evidence="4" id="KW-0676">Redox-active center</keyword>
<proteinExistence type="inferred from homology"/>
<dbReference type="CDD" id="cd03419">
    <property type="entry name" value="GRX_GRXh_1_2_like"/>
    <property type="match status" value="1"/>
</dbReference>
<dbReference type="InterPro" id="IPR011905">
    <property type="entry name" value="GlrX-like_pln_2"/>
</dbReference>
<evidence type="ECO:0000256" key="2">
    <source>
        <dbReference type="ARBA" id="ARBA00007568"/>
    </source>
</evidence>
<name>A0AAV1EGE2_OLDCO</name>
<keyword evidence="7" id="KW-1185">Reference proteome</keyword>
<gene>
    <name evidence="6" type="ORF">OLC1_LOCUS24541</name>
</gene>
<dbReference type="NCBIfam" id="TIGR02189">
    <property type="entry name" value="GlrX-like_plant"/>
    <property type="match status" value="1"/>
</dbReference>
<dbReference type="GO" id="GO:0005737">
    <property type="term" value="C:cytoplasm"/>
    <property type="evidence" value="ECO:0007669"/>
    <property type="project" value="UniProtKB-SubCell"/>
</dbReference>
<evidence type="ECO:0000259" key="5">
    <source>
        <dbReference type="Pfam" id="PF00462"/>
    </source>
</evidence>
<dbReference type="Gene3D" id="3.40.30.10">
    <property type="entry name" value="Glutaredoxin"/>
    <property type="match status" value="1"/>
</dbReference>
<dbReference type="Pfam" id="PF00462">
    <property type="entry name" value="Glutaredoxin"/>
    <property type="match status" value="1"/>
</dbReference>
<evidence type="ECO:0000256" key="3">
    <source>
        <dbReference type="ARBA" id="ARBA00022490"/>
    </source>
</evidence>
<accession>A0AAV1EGE2</accession>
<dbReference type="Proteomes" id="UP001161247">
    <property type="component" value="Chromosome 9"/>
</dbReference>
<protein>
    <submittedName>
        <fullName evidence="6">OLC1v1020348C1</fullName>
    </submittedName>
</protein>
<evidence type="ECO:0000256" key="1">
    <source>
        <dbReference type="ARBA" id="ARBA00004496"/>
    </source>
</evidence>